<accession>A0A2G8SCM2</accession>
<feature type="compositionally biased region" description="Polar residues" evidence="1">
    <location>
        <begin position="34"/>
        <end position="55"/>
    </location>
</feature>
<protein>
    <submittedName>
        <fullName evidence="3">Uncharacterized protein</fullName>
    </submittedName>
</protein>
<keyword evidence="2" id="KW-0472">Membrane</keyword>
<name>A0A2G8SCM2_9APHY</name>
<keyword evidence="2" id="KW-1133">Transmembrane helix</keyword>
<feature type="compositionally biased region" description="Pro residues" evidence="1">
    <location>
        <begin position="93"/>
        <end position="103"/>
    </location>
</feature>
<keyword evidence="4" id="KW-1185">Reference proteome</keyword>
<keyword evidence="2" id="KW-0812">Transmembrane</keyword>
<dbReference type="Proteomes" id="UP000230002">
    <property type="component" value="Unassembled WGS sequence"/>
</dbReference>
<comment type="caution">
    <text evidence="3">The sequence shown here is derived from an EMBL/GenBank/DDBJ whole genome shotgun (WGS) entry which is preliminary data.</text>
</comment>
<dbReference type="AlphaFoldDB" id="A0A2G8SCM2"/>
<feature type="region of interest" description="Disordered" evidence="1">
    <location>
        <begin position="173"/>
        <end position="214"/>
    </location>
</feature>
<evidence type="ECO:0000313" key="3">
    <source>
        <dbReference type="EMBL" id="PIL31338.1"/>
    </source>
</evidence>
<feature type="region of interest" description="Disordered" evidence="1">
    <location>
        <begin position="34"/>
        <end position="144"/>
    </location>
</feature>
<organism evidence="3 4">
    <name type="scientific">Ganoderma sinense ZZ0214-1</name>
    <dbReference type="NCBI Taxonomy" id="1077348"/>
    <lineage>
        <taxon>Eukaryota</taxon>
        <taxon>Fungi</taxon>
        <taxon>Dikarya</taxon>
        <taxon>Basidiomycota</taxon>
        <taxon>Agaricomycotina</taxon>
        <taxon>Agaricomycetes</taxon>
        <taxon>Polyporales</taxon>
        <taxon>Polyporaceae</taxon>
        <taxon>Ganoderma</taxon>
    </lineage>
</organism>
<feature type="transmembrane region" description="Helical" evidence="2">
    <location>
        <begin position="6"/>
        <end position="26"/>
    </location>
</feature>
<dbReference type="EMBL" id="AYKW01000012">
    <property type="protein sequence ID" value="PIL31338.1"/>
    <property type="molecule type" value="Genomic_DNA"/>
</dbReference>
<feature type="compositionally biased region" description="Polar residues" evidence="1">
    <location>
        <begin position="124"/>
        <end position="134"/>
    </location>
</feature>
<feature type="compositionally biased region" description="Polar residues" evidence="1">
    <location>
        <begin position="178"/>
        <end position="192"/>
    </location>
</feature>
<sequence length="232" mass="24727">MQVPYPAIIPAAMLGLIILASAFYMYRREQLEGPSTSGLTAENTESTHPSSQRSLVNEMDLESGRAAEGEEDNNSPRCEPPMTVTGNSSLAFVPPPAVPPSPRSSPMEILAQPSAPHLPKSRNLRGNNAASLTRGTPEVRGAAYPYGSDGVDSVRYSMASSASILPPSYYSQYPGPGNSQSPSVAGSSQPPTYWTDEVRGEGVEEDRGDRPARAFDNGVQLPVAVPVILRRL</sequence>
<evidence type="ECO:0000256" key="2">
    <source>
        <dbReference type="SAM" id="Phobius"/>
    </source>
</evidence>
<evidence type="ECO:0000313" key="4">
    <source>
        <dbReference type="Proteomes" id="UP000230002"/>
    </source>
</evidence>
<proteinExistence type="predicted"/>
<reference evidence="3 4" key="1">
    <citation type="journal article" date="2015" name="Sci. Rep.">
        <title>Chromosome-level genome map provides insights into diverse defense mechanisms in the medicinal fungus Ganoderma sinense.</title>
        <authorList>
            <person name="Zhu Y."/>
            <person name="Xu J."/>
            <person name="Sun C."/>
            <person name="Zhou S."/>
            <person name="Xu H."/>
            <person name="Nelson D.R."/>
            <person name="Qian J."/>
            <person name="Song J."/>
            <person name="Luo H."/>
            <person name="Xiang L."/>
            <person name="Li Y."/>
            <person name="Xu Z."/>
            <person name="Ji A."/>
            <person name="Wang L."/>
            <person name="Lu S."/>
            <person name="Hayward A."/>
            <person name="Sun W."/>
            <person name="Li X."/>
            <person name="Schwartz D.C."/>
            <person name="Wang Y."/>
            <person name="Chen S."/>
        </authorList>
    </citation>
    <scope>NUCLEOTIDE SEQUENCE [LARGE SCALE GENOMIC DNA]</scope>
    <source>
        <strain evidence="3 4">ZZ0214-1</strain>
    </source>
</reference>
<evidence type="ECO:0000256" key="1">
    <source>
        <dbReference type="SAM" id="MobiDB-lite"/>
    </source>
</evidence>
<feature type="compositionally biased region" description="Basic and acidic residues" evidence="1">
    <location>
        <begin position="196"/>
        <end position="213"/>
    </location>
</feature>
<gene>
    <name evidence="3" type="ORF">GSI_06036</name>
</gene>